<dbReference type="AlphaFoldDB" id="A0A2I0U0G3"/>
<organism evidence="2 3">
    <name type="scientific">Limosa lapponica baueri</name>
    <dbReference type="NCBI Taxonomy" id="1758121"/>
    <lineage>
        <taxon>Eukaryota</taxon>
        <taxon>Metazoa</taxon>
        <taxon>Chordata</taxon>
        <taxon>Craniata</taxon>
        <taxon>Vertebrata</taxon>
        <taxon>Euteleostomi</taxon>
        <taxon>Archelosauria</taxon>
        <taxon>Archosauria</taxon>
        <taxon>Dinosauria</taxon>
        <taxon>Saurischia</taxon>
        <taxon>Theropoda</taxon>
        <taxon>Coelurosauria</taxon>
        <taxon>Aves</taxon>
        <taxon>Neognathae</taxon>
        <taxon>Neoaves</taxon>
        <taxon>Charadriiformes</taxon>
        <taxon>Scolopacidae</taxon>
        <taxon>Limosa</taxon>
    </lineage>
</organism>
<evidence type="ECO:0000259" key="1">
    <source>
        <dbReference type="Pfam" id="PF14529"/>
    </source>
</evidence>
<name>A0A2I0U0G3_LIMLA</name>
<sequence length="256" mass="28592">MVSTWQKVMLSTSARMDVGTQAELPQKHVAIQLTGCRECQSLSLVKGVSYENCCVCCEQVNNLLSLVAELREEVKRRHRLKALTLLGDFNYPNICWKSNMVGCRQSRRLLECLDDNFLRQEIDSPTRGDAILDLIVTNASELIRDVKIGGILGCSDHAPDKSCLTNIVAFYNGVTTSVDKGRAMDIIYLDFCNAFDIVSHNILLSKLEIYGFDGWTVQWIRNWLDGHIQRVVVNGLTSRWRGVTSGVPLGSVLGPV</sequence>
<evidence type="ECO:0000313" key="2">
    <source>
        <dbReference type="EMBL" id="PKU39574.1"/>
    </source>
</evidence>
<feature type="domain" description="Endonuclease/exonuclease/phosphatase" evidence="1">
    <location>
        <begin position="55"/>
        <end position="159"/>
    </location>
</feature>
<protein>
    <recommendedName>
        <fullName evidence="1">Endonuclease/exonuclease/phosphatase domain-containing protein</fullName>
    </recommendedName>
</protein>
<reference evidence="3" key="1">
    <citation type="submission" date="2017-11" db="EMBL/GenBank/DDBJ databases">
        <authorList>
            <person name="Lima N.C."/>
            <person name="Parody-Merino A.M."/>
            <person name="Battley P.F."/>
            <person name="Fidler A.E."/>
            <person name="Prosdocimi F."/>
        </authorList>
    </citation>
    <scope>NUCLEOTIDE SEQUENCE [LARGE SCALE GENOMIC DNA]</scope>
</reference>
<reference evidence="3" key="2">
    <citation type="submission" date="2017-12" db="EMBL/GenBank/DDBJ databases">
        <title>Genome sequence of the Bar-tailed Godwit (Limosa lapponica baueri).</title>
        <authorList>
            <person name="Lima N.C.B."/>
            <person name="Parody-Merino A.M."/>
            <person name="Battley P.F."/>
            <person name="Fidler A.E."/>
            <person name="Prosdocimi F."/>
        </authorList>
    </citation>
    <scope>NUCLEOTIDE SEQUENCE [LARGE SCALE GENOMIC DNA]</scope>
</reference>
<dbReference type="InterPro" id="IPR036691">
    <property type="entry name" value="Endo/exonu/phosph_ase_sf"/>
</dbReference>
<keyword evidence="3" id="KW-1185">Reference proteome</keyword>
<dbReference type="OrthoDB" id="416454at2759"/>
<dbReference type="GO" id="GO:0003824">
    <property type="term" value="F:catalytic activity"/>
    <property type="evidence" value="ECO:0007669"/>
    <property type="project" value="InterPro"/>
</dbReference>
<dbReference type="EMBL" id="KZ506454">
    <property type="protein sequence ID" value="PKU39574.1"/>
    <property type="molecule type" value="Genomic_DNA"/>
</dbReference>
<dbReference type="Proteomes" id="UP000233556">
    <property type="component" value="Unassembled WGS sequence"/>
</dbReference>
<gene>
    <name evidence="2" type="ORF">llap_10129</name>
</gene>
<dbReference type="PANTHER" id="PTHR33332">
    <property type="entry name" value="REVERSE TRANSCRIPTASE DOMAIN-CONTAINING PROTEIN"/>
    <property type="match status" value="1"/>
</dbReference>
<evidence type="ECO:0000313" key="3">
    <source>
        <dbReference type="Proteomes" id="UP000233556"/>
    </source>
</evidence>
<dbReference type="Gene3D" id="3.60.10.10">
    <property type="entry name" value="Endonuclease/exonuclease/phosphatase"/>
    <property type="match status" value="1"/>
</dbReference>
<proteinExistence type="predicted"/>
<dbReference type="InterPro" id="IPR005135">
    <property type="entry name" value="Endo/exonuclease/phosphatase"/>
</dbReference>
<dbReference type="Pfam" id="PF14529">
    <property type="entry name" value="Exo_endo_phos_2"/>
    <property type="match status" value="1"/>
</dbReference>
<accession>A0A2I0U0G3</accession>